<name>A0A844ZX88_9SPHN</name>
<organism evidence="2 3">
    <name type="scientific">Pontixanthobacter aquaemixtae</name>
    <dbReference type="NCBI Taxonomy" id="1958940"/>
    <lineage>
        <taxon>Bacteria</taxon>
        <taxon>Pseudomonadati</taxon>
        <taxon>Pseudomonadota</taxon>
        <taxon>Alphaproteobacteria</taxon>
        <taxon>Sphingomonadales</taxon>
        <taxon>Erythrobacteraceae</taxon>
        <taxon>Pontixanthobacter</taxon>
    </lineage>
</organism>
<dbReference type="RefSeq" id="WP_160605565.1">
    <property type="nucleotide sequence ID" value="NZ_WTYX01000002.1"/>
</dbReference>
<keyword evidence="3" id="KW-1185">Reference proteome</keyword>
<proteinExistence type="predicted"/>
<sequence length="267" mass="29654">MVAAAPHQSLADKQREFMAQLLDEERALPESWTDRHAAGMDIYRNAYRARLVDALRDTYNRTAKWVGEDAYRQAAAHHIITRPPNSWTLDHAADGFPDTLRELFRSNPEVAELGWLEWAMHQAFVAADAEPLDAAGLGEIAAGFAEEDWANMRLTFLPGTDQLPIAHDIGVLWRALGEDSREEDGESPDFSAAEPLHCVVWREGIKPVFMQVKDAEGRALQMMRDGATYGGMCEALIEMLGEEDAVARAGAMLGRWLHNGLIASVSK</sequence>
<dbReference type="AlphaFoldDB" id="A0A844ZX88"/>
<evidence type="ECO:0000259" key="1">
    <source>
        <dbReference type="Pfam" id="PF09836"/>
    </source>
</evidence>
<evidence type="ECO:0000313" key="2">
    <source>
        <dbReference type="EMBL" id="MXO91790.1"/>
    </source>
</evidence>
<dbReference type="EMBL" id="WTYX01000002">
    <property type="protein sequence ID" value="MXO91790.1"/>
    <property type="molecule type" value="Genomic_DNA"/>
</dbReference>
<comment type="caution">
    <text evidence="2">The sequence shown here is derived from an EMBL/GenBank/DDBJ whole genome shotgun (WGS) entry which is preliminary data.</text>
</comment>
<dbReference type="InterPro" id="IPR018640">
    <property type="entry name" value="DUF2063"/>
</dbReference>
<reference evidence="2 3" key="1">
    <citation type="submission" date="2019-12" db="EMBL/GenBank/DDBJ databases">
        <title>Genomic-based taxomic classification of the family Erythrobacteraceae.</title>
        <authorList>
            <person name="Xu L."/>
        </authorList>
    </citation>
    <scope>NUCLEOTIDE SEQUENCE [LARGE SCALE GENOMIC DNA]</scope>
    <source>
        <strain evidence="2 3">KCTC 52763</strain>
    </source>
</reference>
<dbReference type="OrthoDB" id="343356at2"/>
<protein>
    <submittedName>
        <fullName evidence="2">DUF2063 domain-containing protein</fullName>
    </submittedName>
</protein>
<gene>
    <name evidence="2" type="ORF">GRI41_13210</name>
</gene>
<feature type="domain" description="Putative DNA-binding" evidence="1">
    <location>
        <begin position="14"/>
        <end position="98"/>
    </location>
</feature>
<evidence type="ECO:0000313" key="3">
    <source>
        <dbReference type="Proteomes" id="UP000442714"/>
    </source>
</evidence>
<dbReference type="Pfam" id="PF09836">
    <property type="entry name" value="DUF2063"/>
    <property type="match status" value="1"/>
</dbReference>
<accession>A0A844ZX88</accession>
<dbReference type="Proteomes" id="UP000442714">
    <property type="component" value="Unassembled WGS sequence"/>
</dbReference>